<dbReference type="AlphaFoldDB" id="A0A160PK11"/>
<dbReference type="Pfam" id="PF22758">
    <property type="entry name" value="Phage_cement"/>
    <property type="match status" value="1"/>
</dbReference>
<dbReference type="RefSeq" id="WP_096487136.1">
    <property type="nucleotide sequence ID" value="NZ_AP014809.1"/>
</dbReference>
<evidence type="ECO:0000313" key="3">
    <source>
        <dbReference type="Proteomes" id="UP000218288"/>
    </source>
</evidence>
<evidence type="ECO:0000313" key="2">
    <source>
        <dbReference type="EMBL" id="BAU93396.1"/>
    </source>
</evidence>
<name>A0A160PK11_9HYPH</name>
<protein>
    <submittedName>
        <fullName evidence="2">Putative bacteriophage protein</fullName>
    </submittedName>
</protein>
<organism evidence="2 3">
    <name type="scientific">Methylorubrum populi</name>
    <dbReference type="NCBI Taxonomy" id="223967"/>
    <lineage>
        <taxon>Bacteria</taxon>
        <taxon>Pseudomonadati</taxon>
        <taxon>Pseudomonadota</taxon>
        <taxon>Alphaproteobacteria</taxon>
        <taxon>Hyphomicrobiales</taxon>
        <taxon>Methylobacteriaceae</taxon>
        <taxon>Methylorubrum</taxon>
    </lineage>
</organism>
<dbReference type="InterPro" id="IPR054438">
    <property type="entry name" value="Struct_cement_gp24/gp6"/>
</dbReference>
<gene>
    <name evidence="2" type="ORF">MPPM_4791</name>
</gene>
<dbReference type="OrthoDB" id="8454702at2"/>
<reference evidence="2 3" key="1">
    <citation type="journal article" date="2016" name="Genome Announc.">
        <title>Complete Genome Sequence of Methylobacterium populi P-1M, Isolated from Pink-Pigmented Household Biofilm.</title>
        <authorList>
            <person name="Morohoshi T."/>
            <person name="Ikeda T."/>
        </authorList>
    </citation>
    <scope>NUCLEOTIDE SEQUENCE [LARGE SCALE GENOMIC DNA]</scope>
    <source>
        <strain evidence="2 3">P-1M</strain>
    </source>
</reference>
<proteinExistence type="predicted"/>
<dbReference type="Proteomes" id="UP000218288">
    <property type="component" value="Chromosome"/>
</dbReference>
<dbReference type="EMBL" id="AP014809">
    <property type="protein sequence ID" value="BAU93396.1"/>
    <property type="molecule type" value="Genomic_DNA"/>
</dbReference>
<sequence length="174" mass="17716">MAVVQNVYAYRMPAGIPGRVNREQEHTGEPNALDATTPPTAFGDAVKIGANGRIQALAAGDAATAVYGLLEAAFPGGPGTTYGAETQLLGNTTPQPGSRCTILKRGYMTVRLQGATAAAKGAPVYIRLGGTIPAGGRLNGFEAAADSTNTILLTGAYWMGAADAAGNCELAYNL</sequence>
<evidence type="ECO:0000256" key="1">
    <source>
        <dbReference type="SAM" id="MobiDB-lite"/>
    </source>
</evidence>
<accession>A0A160PK11</accession>
<feature type="region of interest" description="Disordered" evidence="1">
    <location>
        <begin position="19"/>
        <end position="38"/>
    </location>
</feature>